<dbReference type="InterPro" id="IPR008775">
    <property type="entry name" value="Phytyl_CoA_dOase-like"/>
</dbReference>
<dbReference type="Proteomes" id="UP001629113">
    <property type="component" value="Unassembled WGS sequence"/>
</dbReference>
<keyword evidence="2" id="KW-1185">Reference proteome</keyword>
<gene>
    <name evidence="1" type="ORF">PVAG01_11346</name>
</gene>
<dbReference type="PANTHER" id="PTHR37563:SF2">
    <property type="entry name" value="PHYTANOYL-COA DIOXYGENASE FAMILY PROTEIN (AFU_ORTHOLOGUE AFUA_2G03330)"/>
    <property type="match status" value="1"/>
</dbReference>
<accession>A0ABR4P211</accession>
<organism evidence="1 2">
    <name type="scientific">Phlyctema vagabunda</name>
    <dbReference type="NCBI Taxonomy" id="108571"/>
    <lineage>
        <taxon>Eukaryota</taxon>
        <taxon>Fungi</taxon>
        <taxon>Dikarya</taxon>
        <taxon>Ascomycota</taxon>
        <taxon>Pezizomycotina</taxon>
        <taxon>Leotiomycetes</taxon>
        <taxon>Helotiales</taxon>
        <taxon>Dermateaceae</taxon>
        <taxon>Phlyctema</taxon>
    </lineage>
</organism>
<evidence type="ECO:0000313" key="2">
    <source>
        <dbReference type="Proteomes" id="UP001629113"/>
    </source>
</evidence>
<dbReference type="PANTHER" id="PTHR37563">
    <property type="entry name" value="PHYTANOYL-COA DIOXYGENASE FAMILY PROTEIN (AFU_ORTHOLOGUE AFUA_2G03330)"/>
    <property type="match status" value="1"/>
</dbReference>
<evidence type="ECO:0000313" key="1">
    <source>
        <dbReference type="EMBL" id="KAL3417346.1"/>
    </source>
</evidence>
<dbReference type="SUPFAM" id="SSF51197">
    <property type="entry name" value="Clavaminate synthase-like"/>
    <property type="match status" value="1"/>
</dbReference>
<dbReference type="InterPro" id="IPR051961">
    <property type="entry name" value="Fungal_Metabolite_Diox"/>
</dbReference>
<dbReference type="EMBL" id="JBFCZG010000011">
    <property type="protein sequence ID" value="KAL3417346.1"/>
    <property type="molecule type" value="Genomic_DNA"/>
</dbReference>
<proteinExistence type="predicted"/>
<sequence>MGSLSSSAYSNNSISSLTPGRQPEVIVISKREFLCKTTSLKTIQKALEAFHRDGIVILQDAISHESLDHLHSQMTRDAEVLASSANPHFNHDKAARNLSQQLPLTREYLHENIWANPHASAVLECILGPRPQLAFAGANTALPNGTGRQAVHSDAYFRHLDFTFGVEVNIFLTDASSENGATEVWPGTHVGYNHDHQVPGTRGWIKKEILEQRARRFGPPVQPFVPKGGLLLRDLRMWHAGMPNRTLCPRIMLGFVYFPVWYQTPMRLTFPRKAKRALRSWKKIDAISVAEFVEGDVEHLSLPFRMNLTQQEDGGIGRSPRKKRRIAAKPSVSEENYWVPPENTL</sequence>
<dbReference type="Pfam" id="PF05721">
    <property type="entry name" value="PhyH"/>
    <property type="match status" value="1"/>
</dbReference>
<dbReference type="Gene3D" id="2.60.120.620">
    <property type="entry name" value="q2cbj1_9rhob like domain"/>
    <property type="match status" value="1"/>
</dbReference>
<name>A0ABR4P211_9HELO</name>
<comment type="caution">
    <text evidence="1">The sequence shown here is derived from an EMBL/GenBank/DDBJ whole genome shotgun (WGS) entry which is preliminary data.</text>
</comment>
<reference evidence="1 2" key="1">
    <citation type="submission" date="2024-06" db="EMBL/GenBank/DDBJ databases">
        <title>Complete genome of Phlyctema vagabunda strain 19-DSS-EL-015.</title>
        <authorList>
            <person name="Fiorenzani C."/>
        </authorList>
    </citation>
    <scope>NUCLEOTIDE SEQUENCE [LARGE SCALE GENOMIC DNA]</scope>
    <source>
        <strain evidence="1 2">19-DSS-EL-015</strain>
    </source>
</reference>
<protein>
    <submittedName>
        <fullName evidence="1">Phytanoyl-dioxygenase family protein</fullName>
    </submittedName>
</protein>